<feature type="region of interest" description="Disordered" evidence="1">
    <location>
        <begin position="191"/>
        <end position="234"/>
    </location>
</feature>
<protein>
    <recommendedName>
        <fullName evidence="2">PH domain-containing protein</fullName>
    </recommendedName>
</protein>
<gene>
    <name evidence="3" type="ORF">EMPS_05058</name>
</gene>
<dbReference type="AlphaFoldDB" id="A0A9P3LWD4"/>
<organism evidence="3 4">
    <name type="scientific">Entomortierella parvispora</name>
    <dbReference type="NCBI Taxonomy" id="205924"/>
    <lineage>
        <taxon>Eukaryota</taxon>
        <taxon>Fungi</taxon>
        <taxon>Fungi incertae sedis</taxon>
        <taxon>Mucoromycota</taxon>
        <taxon>Mortierellomycotina</taxon>
        <taxon>Mortierellomycetes</taxon>
        <taxon>Mortierellales</taxon>
        <taxon>Mortierellaceae</taxon>
        <taxon>Entomortierella</taxon>
    </lineage>
</organism>
<feature type="region of interest" description="Disordered" evidence="1">
    <location>
        <begin position="645"/>
        <end position="713"/>
    </location>
</feature>
<feature type="compositionally biased region" description="Acidic residues" evidence="1">
    <location>
        <begin position="645"/>
        <end position="657"/>
    </location>
</feature>
<feature type="region of interest" description="Disordered" evidence="1">
    <location>
        <begin position="1073"/>
        <end position="1095"/>
    </location>
</feature>
<keyword evidence="4" id="KW-1185">Reference proteome</keyword>
<reference evidence="3" key="1">
    <citation type="submission" date="2021-11" db="EMBL/GenBank/DDBJ databases">
        <authorList>
            <person name="Herlambang A."/>
            <person name="Guo Y."/>
            <person name="Takashima Y."/>
            <person name="Nishizawa T."/>
        </authorList>
    </citation>
    <scope>NUCLEOTIDE SEQUENCE</scope>
    <source>
        <strain evidence="3">E1425</strain>
    </source>
</reference>
<feature type="compositionally biased region" description="Polar residues" evidence="1">
    <location>
        <begin position="673"/>
        <end position="682"/>
    </location>
</feature>
<evidence type="ECO:0000259" key="2">
    <source>
        <dbReference type="PROSITE" id="PS50003"/>
    </source>
</evidence>
<feature type="compositionally biased region" description="Polar residues" evidence="1">
    <location>
        <begin position="399"/>
        <end position="408"/>
    </location>
</feature>
<feature type="compositionally biased region" description="Basic and acidic residues" evidence="1">
    <location>
        <begin position="1020"/>
        <end position="1029"/>
    </location>
</feature>
<feature type="compositionally biased region" description="Basic residues" evidence="1">
    <location>
        <begin position="370"/>
        <end position="381"/>
    </location>
</feature>
<evidence type="ECO:0000313" key="4">
    <source>
        <dbReference type="Proteomes" id="UP000827284"/>
    </source>
</evidence>
<evidence type="ECO:0000256" key="1">
    <source>
        <dbReference type="SAM" id="MobiDB-lite"/>
    </source>
</evidence>
<feature type="region of interest" description="Disordered" evidence="1">
    <location>
        <begin position="579"/>
        <end position="603"/>
    </location>
</feature>
<dbReference type="OrthoDB" id="2412252at2759"/>
<name>A0A9P3LWD4_9FUNG</name>
<proteinExistence type="predicted"/>
<feature type="region of interest" description="Disordered" evidence="1">
    <location>
        <begin position="1020"/>
        <end position="1057"/>
    </location>
</feature>
<feature type="compositionally biased region" description="Low complexity" evidence="1">
    <location>
        <begin position="944"/>
        <end position="954"/>
    </location>
</feature>
<feature type="region of interest" description="Disordered" evidence="1">
    <location>
        <begin position="926"/>
        <end position="954"/>
    </location>
</feature>
<feature type="compositionally biased region" description="Basic and acidic residues" evidence="1">
    <location>
        <begin position="409"/>
        <end position="418"/>
    </location>
</feature>
<accession>A0A9P3LWD4</accession>
<feature type="domain" description="PH" evidence="2">
    <location>
        <begin position="27"/>
        <end position="160"/>
    </location>
</feature>
<evidence type="ECO:0000313" key="3">
    <source>
        <dbReference type="EMBL" id="GJJ72700.1"/>
    </source>
</evidence>
<dbReference type="Proteomes" id="UP000827284">
    <property type="component" value="Unassembled WGS sequence"/>
</dbReference>
<feature type="compositionally biased region" description="Polar residues" evidence="1">
    <location>
        <begin position="326"/>
        <end position="335"/>
    </location>
</feature>
<dbReference type="InterPro" id="IPR001849">
    <property type="entry name" value="PH_domain"/>
</dbReference>
<feature type="region of interest" description="Disordered" evidence="1">
    <location>
        <begin position="252"/>
        <end position="299"/>
    </location>
</feature>
<dbReference type="SUPFAM" id="SSF50729">
    <property type="entry name" value="PH domain-like"/>
    <property type="match status" value="1"/>
</dbReference>
<dbReference type="PROSITE" id="PS50003">
    <property type="entry name" value="PH_DOMAIN"/>
    <property type="match status" value="1"/>
</dbReference>
<dbReference type="SMART" id="SM00233">
    <property type="entry name" value="PH"/>
    <property type="match status" value="1"/>
</dbReference>
<reference evidence="3" key="2">
    <citation type="journal article" date="2022" name="Microbiol. Resour. Announc.">
        <title>Whole-Genome Sequence of Entomortierella parvispora E1425, a Mucoromycotan Fungus Associated with Burkholderiaceae-Related Endosymbiotic Bacteria.</title>
        <authorList>
            <person name="Herlambang A."/>
            <person name="Guo Y."/>
            <person name="Takashima Y."/>
            <person name="Narisawa K."/>
            <person name="Ohta H."/>
            <person name="Nishizawa T."/>
        </authorList>
    </citation>
    <scope>NUCLEOTIDE SEQUENCE</scope>
    <source>
        <strain evidence="3">E1425</strain>
    </source>
</reference>
<dbReference type="EMBL" id="BQFW01000007">
    <property type="protein sequence ID" value="GJJ72700.1"/>
    <property type="molecule type" value="Genomic_DNA"/>
</dbReference>
<feature type="compositionally biased region" description="Basic and acidic residues" evidence="1">
    <location>
        <begin position="587"/>
        <end position="603"/>
    </location>
</feature>
<comment type="caution">
    <text evidence="3">The sequence shown here is derived from an EMBL/GenBank/DDBJ whole genome shotgun (WGS) entry which is preliminary data.</text>
</comment>
<feature type="region of interest" description="Disordered" evidence="1">
    <location>
        <begin position="317"/>
        <end position="421"/>
    </location>
</feature>
<sequence length="1140" mass="125810">MPITKTRAGRSMQWTPAFNRESFPSPSPIYSGHLLKLGSNDRWQSRLFTFDGSVLNCVGRRPRAPVISTYNPHISSPFVSSPQQHTQQPPQNPNTKWSINITSVADIRLLSHSKTYRCFPSTDSSRSLLIQTNDGRTLTLRAKKDLELERWYFILAKIWSYQQLLQHASDQAMRAFNAGAATGLDKEDIPVDSRLQQQQQQQQHQHPNGQHHGSPSSPVLGPQFQPPLSPPTARLLPAHQQSEHLFSKYLQRQHQEQPHPVSFDAHDHQPPQPRSPQQQQQQHDRHFHTRPSSPGPKARESFLRYQLPLPRVSAFLPQGLDWPAGPSTSFGNSRSLLRRDDKPNSNTVTATIAEEPYNIKRRQNEEPKLRNTHGRQSHHIHSQLLTTPPSVLSGEVDNSRNNDGSNALQRKDSLERQGKGCAGETWSQELVSMPTTEIVRSASSSCVLALNNNQQPTIVWPCAGTMEPAKAAAIDQWRRSLLSPLLIEETESIHSIEPDNDVLGQGKMPSRRQSRLHGLPLLRSSGERVFVEFSDQDDEEDREGPISSFNNQSRRRWLPPNDNYLPPPQLAMEKLGTRRASAPQLHSHREGMRRPRTYGRDDDNVPLAQIRHRSFGMELMAHSGLGIHMDLRNPKGKLVLDHVNDDDEEEEQDDDKDDVPAPHLLNVKRLSRWQRTQLSSEDAASRTNRDSYDNLTNTPDLNKDSFPTLANMPSNRDSYPGLLNLSVPELHKASTAAAAAVAATSGAPSSSNMISSRFPHLSPRSHMRTGPTPLLSILKRPSVPELSSATIAAVRAAAAAAFIAPVATRPSPPASILYGQQGPDLGLGLGLVPSPSIAGGANASATAPGAATASDSGYKLTPSVSDPSLSLHGSTYSSLPIHDPDVSLSNNQENSVDLPPVKIMAPLGPLDESDEPQTIALPARRSSFPEQGSAPFVPETHQQTSASTPSASVATTRNNTNAISAAAAALDSLMLLELTVSTTRSFFDTSLEPSTPEPSGTREGQALRAALCLPAEVEREIQEQQERTAHQAATGSKDEKAFTQEDPSSTPIQRISRYGYDDLDHYQPLQKKMQEKNSDGTACQMLAPPPAEQPPRRASFIELQLSKEQQHKLQQQLEGWNNVNNDCESVVSEDDGFCYF</sequence>
<feature type="region of interest" description="Disordered" evidence="1">
    <location>
        <begin position="534"/>
        <end position="562"/>
    </location>
</feature>
<feature type="compositionally biased region" description="Basic and acidic residues" evidence="1">
    <location>
        <begin position="683"/>
        <end position="692"/>
    </location>
</feature>
<feature type="compositionally biased region" description="Low complexity" evidence="1">
    <location>
        <begin position="196"/>
        <end position="212"/>
    </location>
</feature>